<dbReference type="Pfam" id="PF13606">
    <property type="entry name" value="Ank_3"/>
    <property type="match status" value="1"/>
</dbReference>
<dbReference type="AlphaFoldDB" id="A0A8J2JIS6"/>
<keyword evidence="9 13" id="KW-0472">Membrane</keyword>
<feature type="region of interest" description="Disordered" evidence="12">
    <location>
        <begin position="782"/>
        <end position="802"/>
    </location>
</feature>
<feature type="region of interest" description="Disordered" evidence="12">
    <location>
        <begin position="942"/>
        <end position="986"/>
    </location>
</feature>
<feature type="transmembrane region" description="Helical" evidence="13">
    <location>
        <begin position="469"/>
        <end position="486"/>
    </location>
</feature>
<proteinExistence type="predicted"/>
<feature type="compositionally biased region" description="Basic and acidic residues" evidence="12">
    <location>
        <begin position="1095"/>
        <end position="1114"/>
    </location>
</feature>
<feature type="region of interest" description="Disordered" evidence="12">
    <location>
        <begin position="836"/>
        <end position="873"/>
    </location>
</feature>
<feature type="compositionally biased region" description="Basic residues" evidence="12">
    <location>
        <begin position="1041"/>
        <end position="1058"/>
    </location>
</feature>
<evidence type="ECO:0000256" key="8">
    <source>
        <dbReference type="ARBA" id="ARBA00023065"/>
    </source>
</evidence>
<keyword evidence="3" id="KW-0106">Calcium</keyword>
<organism evidence="15 16">
    <name type="scientific">Allacma fusca</name>
    <dbReference type="NCBI Taxonomy" id="39272"/>
    <lineage>
        <taxon>Eukaryota</taxon>
        <taxon>Metazoa</taxon>
        <taxon>Ecdysozoa</taxon>
        <taxon>Arthropoda</taxon>
        <taxon>Hexapoda</taxon>
        <taxon>Collembola</taxon>
        <taxon>Symphypleona</taxon>
        <taxon>Sminthuridae</taxon>
        <taxon>Allacma</taxon>
    </lineage>
</organism>
<evidence type="ECO:0000256" key="10">
    <source>
        <dbReference type="ARBA" id="ARBA00023303"/>
    </source>
</evidence>
<evidence type="ECO:0000256" key="1">
    <source>
        <dbReference type="ARBA" id="ARBA00004141"/>
    </source>
</evidence>
<evidence type="ECO:0000256" key="12">
    <source>
        <dbReference type="SAM" id="MobiDB-lite"/>
    </source>
</evidence>
<dbReference type="Proteomes" id="UP000708208">
    <property type="component" value="Unassembled WGS sequence"/>
</dbReference>
<evidence type="ECO:0000256" key="3">
    <source>
        <dbReference type="ARBA" id="ARBA00022568"/>
    </source>
</evidence>
<feature type="repeat" description="ANK" evidence="11">
    <location>
        <begin position="223"/>
        <end position="255"/>
    </location>
</feature>
<evidence type="ECO:0000256" key="6">
    <source>
        <dbReference type="ARBA" id="ARBA00022737"/>
    </source>
</evidence>
<feature type="domain" description="Ion transport" evidence="14">
    <location>
        <begin position="478"/>
        <end position="632"/>
    </location>
</feature>
<keyword evidence="2" id="KW-0813">Transport</keyword>
<dbReference type="GO" id="GO:0034703">
    <property type="term" value="C:cation channel complex"/>
    <property type="evidence" value="ECO:0007669"/>
    <property type="project" value="UniProtKB-ARBA"/>
</dbReference>
<feature type="compositionally biased region" description="Low complexity" evidence="12">
    <location>
        <begin position="836"/>
        <end position="863"/>
    </location>
</feature>
<keyword evidence="3" id="KW-0109">Calcium transport</keyword>
<accession>A0A8J2JIS6</accession>
<dbReference type="GO" id="GO:0005262">
    <property type="term" value="F:calcium channel activity"/>
    <property type="evidence" value="ECO:0007669"/>
    <property type="project" value="UniProtKB-KW"/>
</dbReference>
<feature type="transmembrane region" description="Helical" evidence="13">
    <location>
        <begin position="535"/>
        <end position="555"/>
    </location>
</feature>
<dbReference type="InterPro" id="IPR002110">
    <property type="entry name" value="Ankyrin_rpt"/>
</dbReference>
<feature type="compositionally biased region" description="Polar residues" evidence="12">
    <location>
        <begin position="1178"/>
        <end position="1196"/>
    </location>
</feature>
<dbReference type="GO" id="GO:0005886">
    <property type="term" value="C:plasma membrane"/>
    <property type="evidence" value="ECO:0007669"/>
    <property type="project" value="TreeGrafter"/>
</dbReference>
<dbReference type="PANTHER" id="PTHR10582">
    <property type="entry name" value="TRANSIENT RECEPTOR POTENTIAL ION CHANNEL PROTEIN"/>
    <property type="match status" value="1"/>
</dbReference>
<keyword evidence="7 13" id="KW-1133">Transmembrane helix</keyword>
<dbReference type="PROSITE" id="PS50088">
    <property type="entry name" value="ANK_REPEAT"/>
    <property type="match status" value="2"/>
</dbReference>
<feature type="region of interest" description="Disordered" evidence="12">
    <location>
        <begin position="1028"/>
        <end position="1207"/>
    </location>
</feature>
<keyword evidence="8" id="KW-0406">Ion transport</keyword>
<feature type="compositionally biased region" description="Basic residues" evidence="12">
    <location>
        <begin position="1131"/>
        <end position="1145"/>
    </location>
</feature>
<name>A0A8J2JIS6_9HEXA</name>
<sequence>MGNCCGPGPSTNPGAVLDRVISQASNDDDCLLYKLAHFKKGGELVEAYNIGGAIEVEKLVREQFGILMYKDGKGQIISRTEYLRWKFRNQKHVVIPVEASSVTDPLAKWNDHEACWQMQYRGSLGETLLHVLIICDTRLHTRLARILLKCFPKLALDVVEGEEYLGASCLHLAIAYNNSDLVHLLVECGAHLDQRATGSFFLPRDQQRLKPAKNTDYEGLAYLGEYPLAWAACMNSESVYNLLLEEGADPDWQDSFGNMILHMVVITDQLGMYGYALRHPRVVASNGITNYQGLTPLTLACRLGRASVFREMLELSCREFWRYSNITCSAYPLNALDTIMPDGRTNWNSALFMILAGSKEEHLDMLDGGIIQRLLEEKWKTFAQNQFLKRISMAMVHLMLVSIAVYLRPSDRRKSLLTYNDAREVIRMGFEVASLFASVFYLVFQQGEEIKNQGFITFTKQLPSSPPKMVFLVSNFCLLLCIPFRLKGDIKTEEAILGITMVGMWFFLMFFAGAIKLTGPFVTMVYSMITGDMLTFGIIFVIFLLGFSQSFYYLFKSHPNANLTLFEEYHTTWMALYQMTLGSYDYSLLSGTGYPNMSKAVFIIFMILVPILLLNMLIAMMGNTYSQVIERSEKEWIKQWAKLVVALERSVSQEDAKKYIQEYSIKLSGTDPSNEVRGVMVIKTKSKTRANQRKGAVSNWKRVGKVTINALKKRGMTGEEMRQIMWGHRNSICTPQNVTPRQQSVEIGMSPLVGAPVVDPAGLLQAGIDVAMDQIAFSSIDPQTGNTLTPTPPSQNPSLLSPTGAVIASTVQPVSITPNKNEQKLQQSTSVNTTAATVSSLSAPGTVATVSSSSSLTPTSPAGIIPSPTPTTSIVASHVTPDIEKSPMPQPKGRKRNLKFGLKPNIMIFSDERDLLKVNMDADDSESDEFYDFNSFATIVPQPLKPTGRKSITSVPSNLSSSLEETEDSRRSGDENDKQKKRTPALKSPGVVNFAFEPEEFPVTDIQITKMAVGSSGLSAGIILKPPQLDYDNTVDDLKRGKPSRPKTARVKAPKTKTKPPEPSSSTEALISEQSSSPPPSLSPESLSPPNVQDLEQKLLPEAEKQPVETKEEAAAIFPSKSSDSSDKEKEKKRKKKIHTGRSKSAKNGNKVEPSGSKSKQSGDEATDDAAEKPRPITANSANDRWSTQGISNMNNLVAWDRPEDDI</sequence>
<keyword evidence="5 13" id="KW-0812">Transmembrane</keyword>
<evidence type="ECO:0000256" key="5">
    <source>
        <dbReference type="ARBA" id="ARBA00022692"/>
    </source>
</evidence>
<evidence type="ECO:0000313" key="16">
    <source>
        <dbReference type="Proteomes" id="UP000708208"/>
    </source>
</evidence>
<feature type="compositionally biased region" description="Low complexity" evidence="12">
    <location>
        <begin position="1064"/>
        <end position="1076"/>
    </location>
</feature>
<protein>
    <recommendedName>
        <fullName evidence="14">Ion transport domain-containing protein</fullName>
    </recommendedName>
</protein>
<feature type="repeat" description="ANK" evidence="11">
    <location>
        <begin position="165"/>
        <end position="197"/>
    </location>
</feature>
<dbReference type="InterPro" id="IPR005821">
    <property type="entry name" value="Ion_trans_dom"/>
</dbReference>
<dbReference type="PANTHER" id="PTHR10582:SF2">
    <property type="entry name" value="INACTIVE"/>
    <property type="match status" value="1"/>
</dbReference>
<dbReference type="InterPro" id="IPR024862">
    <property type="entry name" value="TRPV"/>
</dbReference>
<keyword evidence="11" id="KW-0040">ANK repeat</keyword>
<evidence type="ECO:0000256" key="2">
    <source>
        <dbReference type="ARBA" id="ARBA00022448"/>
    </source>
</evidence>
<dbReference type="FunFam" id="1.10.287.70:FF:000132">
    <property type="entry name" value="OSMotic avoidance abnormal family member"/>
    <property type="match status" value="1"/>
</dbReference>
<feature type="transmembrane region" description="Helical" evidence="13">
    <location>
        <begin position="600"/>
        <end position="622"/>
    </location>
</feature>
<dbReference type="FunFam" id="1.25.40.20:FF:000185">
    <property type="entry name" value="OSMotic avoidance abnormal family member"/>
    <property type="match status" value="1"/>
</dbReference>
<dbReference type="Pfam" id="PF12796">
    <property type="entry name" value="Ank_2"/>
    <property type="match status" value="1"/>
</dbReference>
<evidence type="ECO:0000256" key="4">
    <source>
        <dbReference type="ARBA" id="ARBA00022673"/>
    </source>
</evidence>
<comment type="subcellular location">
    <subcellularLocation>
        <location evidence="1">Membrane</location>
        <topology evidence="1">Multi-pass membrane protein</topology>
    </subcellularLocation>
</comment>
<evidence type="ECO:0000256" key="9">
    <source>
        <dbReference type="ARBA" id="ARBA00023136"/>
    </source>
</evidence>
<feature type="transmembrane region" description="Helical" evidence="13">
    <location>
        <begin position="387"/>
        <end position="407"/>
    </location>
</feature>
<evidence type="ECO:0000256" key="7">
    <source>
        <dbReference type="ARBA" id="ARBA00022989"/>
    </source>
</evidence>
<keyword evidence="10" id="KW-0407">Ion channel</keyword>
<dbReference type="PROSITE" id="PS50297">
    <property type="entry name" value="ANK_REP_REGION"/>
    <property type="match status" value="1"/>
</dbReference>
<dbReference type="Pfam" id="PF00520">
    <property type="entry name" value="Ion_trans"/>
    <property type="match status" value="1"/>
</dbReference>
<dbReference type="GO" id="GO:0098703">
    <property type="term" value="P:calcium ion import across plasma membrane"/>
    <property type="evidence" value="ECO:0007669"/>
    <property type="project" value="TreeGrafter"/>
</dbReference>
<keyword evidence="16" id="KW-1185">Reference proteome</keyword>
<dbReference type="OrthoDB" id="533508at2759"/>
<evidence type="ECO:0000256" key="13">
    <source>
        <dbReference type="SAM" id="Phobius"/>
    </source>
</evidence>
<feature type="compositionally biased region" description="Polar residues" evidence="12">
    <location>
        <begin position="950"/>
        <end position="963"/>
    </location>
</feature>
<gene>
    <name evidence="15" type="ORF">AFUS01_LOCUS10245</name>
</gene>
<dbReference type="EMBL" id="CAJVCH010075960">
    <property type="protein sequence ID" value="CAG7720996.1"/>
    <property type="molecule type" value="Genomic_DNA"/>
</dbReference>
<feature type="transmembrane region" description="Helical" evidence="13">
    <location>
        <begin position="428"/>
        <end position="444"/>
    </location>
</feature>
<keyword evidence="4" id="KW-0107">Calcium channel</keyword>
<evidence type="ECO:0000259" key="14">
    <source>
        <dbReference type="Pfam" id="PF00520"/>
    </source>
</evidence>
<comment type="caution">
    <text evidence="15">The sequence shown here is derived from an EMBL/GenBank/DDBJ whole genome shotgun (WGS) entry which is preliminary data.</text>
</comment>
<keyword evidence="6" id="KW-0677">Repeat</keyword>
<feature type="compositionally biased region" description="Basic and acidic residues" evidence="12">
    <location>
        <begin position="968"/>
        <end position="978"/>
    </location>
</feature>
<evidence type="ECO:0000256" key="11">
    <source>
        <dbReference type="PROSITE-ProRule" id="PRU00023"/>
    </source>
</evidence>
<reference evidence="15" key="1">
    <citation type="submission" date="2021-06" db="EMBL/GenBank/DDBJ databases">
        <authorList>
            <person name="Hodson N. C."/>
            <person name="Mongue J. A."/>
            <person name="Jaron S. K."/>
        </authorList>
    </citation>
    <scope>NUCLEOTIDE SEQUENCE</scope>
</reference>
<feature type="transmembrane region" description="Helical" evidence="13">
    <location>
        <begin position="495"/>
        <end position="515"/>
    </location>
</feature>
<dbReference type="SMART" id="SM00248">
    <property type="entry name" value="ANK"/>
    <property type="match status" value="4"/>
</dbReference>
<evidence type="ECO:0000313" key="15">
    <source>
        <dbReference type="EMBL" id="CAG7720996.1"/>
    </source>
</evidence>